<feature type="transmembrane region" description="Helical" evidence="1">
    <location>
        <begin position="165"/>
        <end position="192"/>
    </location>
</feature>
<feature type="transmembrane region" description="Helical" evidence="1">
    <location>
        <begin position="221"/>
        <end position="244"/>
    </location>
</feature>
<evidence type="ECO:0000256" key="1">
    <source>
        <dbReference type="SAM" id="Phobius"/>
    </source>
</evidence>
<feature type="transmembrane region" description="Helical" evidence="1">
    <location>
        <begin position="65"/>
        <end position="94"/>
    </location>
</feature>
<organism evidence="2 3">
    <name type="scientific">Nocardia seriolae</name>
    <dbReference type="NCBI Taxonomy" id="37332"/>
    <lineage>
        <taxon>Bacteria</taxon>
        <taxon>Bacillati</taxon>
        <taxon>Actinomycetota</taxon>
        <taxon>Actinomycetes</taxon>
        <taxon>Mycobacteriales</taxon>
        <taxon>Nocardiaceae</taxon>
        <taxon>Nocardia</taxon>
    </lineage>
</organism>
<feature type="transmembrane region" description="Helical" evidence="1">
    <location>
        <begin position="125"/>
        <end position="145"/>
    </location>
</feature>
<feature type="transmembrane region" description="Helical" evidence="1">
    <location>
        <begin position="100"/>
        <end position="118"/>
    </location>
</feature>
<reference evidence="3" key="1">
    <citation type="submission" date="2015-07" db="EMBL/GenBank/DDBJ databases">
        <title>Nocardia seriolae U-1 whole genome shotgun sequence.</title>
        <authorList>
            <person name="Imajoh M."/>
            <person name="Fukumoto Y."/>
            <person name="Sukeda M."/>
            <person name="Yamane J."/>
            <person name="Yamasaki K."/>
            <person name="Shimizu M."/>
            <person name="Ohnishi K."/>
            <person name="Oshima S."/>
        </authorList>
    </citation>
    <scope>NUCLEOTIDE SEQUENCE [LARGE SCALE GENOMIC DNA]</scope>
    <source>
        <strain evidence="3">U-1</strain>
    </source>
</reference>
<reference evidence="2 3" key="2">
    <citation type="journal article" date="2016" name="Genome Announc.">
        <title>Draft Genome Sequence of Erythromycin- and Oxytetracycline-Sensitive Nocardia seriolae Strain U-1 (NBRC 110359).</title>
        <authorList>
            <person name="Imajoh M."/>
            <person name="Sukeda M."/>
            <person name="Shimizu M."/>
            <person name="Yamane J."/>
            <person name="Ohnishi K."/>
            <person name="Oshima S."/>
        </authorList>
    </citation>
    <scope>NUCLEOTIDE SEQUENCE [LARGE SCALE GENOMIC DNA]</scope>
    <source>
        <strain evidence="2 3">U-1</strain>
    </source>
</reference>
<dbReference type="PANTHER" id="PTHR30188">
    <property type="entry name" value="ABC TRANSPORTER PERMEASE PROTEIN-RELATED"/>
    <property type="match status" value="1"/>
</dbReference>
<keyword evidence="1" id="KW-0812">Transmembrane</keyword>
<dbReference type="InterPro" id="IPR030802">
    <property type="entry name" value="Permease_MalE"/>
</dbReference>
<keyword evidence="3" id="KW-1185">Reference proteome</keyword>
<dbReference type="Pfam" id="PF02405">
    <property type="entry name" value="MlaE"/>
    <property type="match status" value="1"/>
</dbReference>
<dbReference type="AlphaFoldDB" id="A0ABC9YX59"/>
<sequence length="290" mass="30665">MIMVVSQRSTVFSRSARRVKPVLEAPVNLVDKAGDQMSFYSRAIGAIPKTIVHFRREVMRLLAEVTFGSGALAVIGGTIGVIVFMSASVGVVVGLQGFKALDALGSGVLTGFLTGYINTRELAPLVAALALSATVGCGFTAQLGAMRISEEIDALEVMAVPSVPFLVTTRAIAGFLAVIPLYVVGLLGTYLASRMISIYFNGQSSGSYDHYFYLFLPPEDVLYSFVKVLVCAFVIILVHCYYGYNASGGPAGVGVAVGRAVRAAIVLINVLDFFLSLAIWGTTTTVRVAG</sequence>
<comment type="caution">
    <text evidence="2">The sequence shown here is derived from an EMBL/GenBank/DDBJ whole genome shotgun (WGS) entry which is preliminary data.</text>
</comment>
<keyword evidence="1" id="KW-1133">Transmembrane helix</keyword>
<protein>
    <submittedName>
        <fullName evidence="2">ABC transporter permease</fullName>
    </submittedName>
</protein>
<proteinExistence type="predicted"/>
<gene>
    <name evidence="2" type="ORF">NSK11_contig00070-0025</name>
</gene>
<dbReference type="EMBL" id="BBYQ01000070">
    <property type="protein sequence ID" value="GAP30010.1"/>
    <property type="molecule type" value="Genomic_DNA"/>
</dbReference>
<evidence type="ECO:0000313" key="3">
    <source>
        <dbReference type="Proteomes" id="UP000037179"/>
    </source>
</evidence>
<keyword evidence="1" id="KW-0472">Membrane</keyword>
<evidence type="ECO:0000313" key="2">
    <source>
        <dbReference type="EMBL" id="GAP30010.1"/>
    </source>
</evidence>
<name>A0ABC9YX59_9NOCA</name>
<dbReference type="PANTHER" id="PTHR30188:SF13">
    <property type="entry name" value="CONSERVED HYPOTHETICAL INTEGRAL MEMBRANE PROTEIN YRBE3B"/>
    <property type="match status" value="1"/>
</dbReference>
<feature type="transmembrane region" description="Helical" evidence="1">
    <location>
        <begin position="264"/>
        <end position="286"/>
    </location>
</feature>
<dbReference type="Proteomes" id="UP000037179">
    <property type="component" value="Unassembled WGS sequence"/>
</dbReference>
<accession>A0ABC9YX59</accession>